<feature type="chain" id="PRO_5032520906" description="RNA-directed DNA polymerase" evidence="10">
    <location>
        <begin position="24"/>
        <end position="3163"/>
    </location>
</feature>
<dbReference type="Pfam" id="PF13975">
    <property type="entry name" value="gag-asp_proteas"/>
    <property type="match status" value="1"/>
</dbReference>
<dbReference type="InterPro" id="IPR021109">
    <property type="entry name" value="Peptidase_aspartic_dom_sf"/>
</dbReference>
<dbReference type="PROSITE" id="PS00141">
    <property type="entry name" value="ASP_PROTEASE"/>
    <property type="match status" value="1"/>
</dbReference>
<dbReference type="SUPFAM" id="SSF56672">
    <property type="entry name" value="DNA/RNA polymerases"/>
    <property type="match status" value="1"/>
</dbReference>
<dbReference type="Gene3D" id="2.40.70.10">
    <property type="entry name" value="Acid Proteases"/>
    <property type="match status" value="2"/>
</dbReference>
<dbReference type="Proteomes" id="UP000663865">
    <property type="component" value="Unassembled WGS sequence"/>
</dbReference>
<dbReference type="InterPro" id="IPR001584">
    <property type="entry name" value="Integrase_cat-core"/>
</dbReference>
<dbReference type="Gene3D" id="3.30.70.270">
    <property type="match status" value="2"/>
</dbReference>
<feature type="compositionally biased region" description="Polar residues" evidence="9">
    <location>
        <begin position="232"/>
        <end position="245"/>
    </location>
</feature>
<dbReference type="InterPro" id="IPR001995">
    <property type="entry name" value="Peptidase_A2_cat"/>
</dbReference>
<keyword evidence="6" id="KW-0378">Hydrolase</keyword>
<evidence type="ECO:0000256" key="3">
    <source>
        <dbReference type="ARBA" id="ARBA00022695"/>
    </source>
</evidence>
<evidence type="ECO:0000256" key="9">
    <source>
        <dbReference type="SAM" id="MobiDB-lite"/>
    </source>
</evidence>
<dbReference type="SUPFAM" id="SSF50630">
    <property type="entry name" value="Acid proteases"/>
    <property type="match status" value="1"/>
</dbReference>
<dbReference type="Pfam" id="PF00665">
    <property type="entry name" value="rve"/>
    <property type="match status" value="1"/>
</dbReference>
<dbReference type="CDD" id="cd00303">
    <property type="entry name" value="retropepsin_like"/>
    <property type="match status" value="1"/>
</dbReference>
<dbReference type="PANTHER" id="PTHR37984:SF5">
    <property type="entry name" value="PROTEIN NYNRIN-LIKE"/>
    <property type="match status" value="1"/>
</dbReference>
<dbReference type="Gene3D" id="1.10.340.70">
    <property type="match status" value="1"/>
</dbReference>
<dbReference type="GO" id="GO:0004190">
    <property type="term" value="F:aspartic-type endopeptidase activity"/>
    <property type="evidence" value="ECO:0007669"/>
    <property type="project" value="InterPro"/>
</dbReference>
<evidence type="ECO:0000259" key="11">
    <source>
        <dbReference type="PROSITE" id="PS50175"/>
    </source>
</evidence>
<evidence type="ECO:0000256" key="8">
    <source>
        <dbReference type="SAM" id="Coils"/>
    </source>
</evidence>
<dbReference type="PROSITE" id="PS50878">
    <property type="entry name" value="RT_POL"/>
    <property type="match status" value="1"/>
</dbReference>
<keyword evidence="5" id="KW-0255">Endonuclease</keyword>
<dbReference type="GO" id="GO:0015074">
    <property type="term" value="P:DNA integration"/>
    <property type="evidence" value="ECO:0007669"/>
    <property type="project" value="InterPro"/>
</dbReference>
<reference evidence="14" key="1">
    <citation type="submission" date="2021-02" db="EMBL/GenBank/DDBJ databases">
        <authorList>
            <person name="Nowell W R."/>
        </authorList>
    </citation>
    <scope>NUCLEOTIDE SEQUENCE</scope>
</reference>
<name>A0A818PP41_9BILA</name>
<feature type="region of interest" description="Disordered" evidence="9">
    <location>
        <begin position="59"/>
        <end position="249"/>
    </location>
</feature>
<dbReference type="InterPro" id="IPR036397">
    <property type="entry name" value="RNaseH_sf"/>
</dbReference>
<dbReference type="InterPro" id="IPR041588">
    <property type="entry name" value="Integrase_H2C2"/>
</dbReference>
<dbReference type="PANTHER" id="PTHR37984">
    <property type="entry name" value="PROTEIN CBG26694"/>
    <property type="match status" value="1"/>
</dbReference>
<dbReference type="CDD" id="cd09274">
    <property type="entry name" value="RNase_HI_RT_Ty3"/>
    <property type="match status" value="1"/>
</dbReference>
<dbReference type="Gene3D" id="3.10.10.10">
    <property type="entry name" value="HIV Type 1 Reverse Transcriptase, subunit A, domain 1"/>
    <property type="match status" value="1"/>
</dbReference>
<dbReference type="EMBL" id="CAJNYV010003970">
    <property type="protein sequence ID" value="CAF3624795.1"/>
    <property type="molecule type" value="Genomic_DNA"/>
</dbReference>
<feature type="domain" description="Peptidase A2" evidence="11">
    <location>
        <begin position="901"/>
        <end position="941"/>
    </location>
</feature>
<dbReference type="InterPro" id="IPR043502">
    <property type="entry name" value="DNA/RNA_pol_sf"/>
</dbReference>
<sequence length="3163" mass="370351">MLPVGALLQLTIIIIIIIQASNSKPAKYTQIINLAVLIEQRLNKNSSSSNEIIKYQQYNNNKNNSNNNNNYRNNTNNQNQNRYNNNQNSNNSYSKPNFSNNQPQRSPYKGNTNFLRNQGNNYANKNTYNSNNYTNSRNNSRSPNNYGNRSRENSRSPGNWNNNSSPTNNYRGNNYNNQNRGRSYDNQHRGRDYYQDKNRDNNYYRRSRGYSNTPEQDQGYSRDRRHSRERSYSPNNNYKQSPNKTNDIRKIDKSKINEKLEDGDLCPKCSRPMYGIMRCADCEKLCFHCKSSRHKIAGCPSYKVIMQQYKRDPKNNFHIIFKEDKKIIKSNEQRNKDRVQQKVNKKKFKVVNNNSNVNNEDKEKIPNIFNVKKVKTKNVNSNYNNKTCNILVKRTPEKYLNPENDPNFKLKLNLKSNLKSPTNEQNKPKKQIRFNRENKLVKFGSFWEPSKLSNTAVEKKIYVKFNKKFNKVDYEIDTNELKSEIVKSSFLQNLKQEYNNEIEANNNVVISNVEFRKENKLYNETELNTKFNKANARINEITRGELNDINLINTNWQNIDKIEIPIEINNNINVNFSSFIINNNNKFNVKKSKVKKNKKKIIKINKETKFSNTYSSKNNYINYQKFINKVNNSEEKLDENLFNAKINFTNNFNKIINNNVKPVINLNKLKVSEFNSNKVLNLNKLNNIINSNYYMNKEFLKNNLNRIIPMNKINEKLIKLTINKFMVFKFINNYIIKIYKKLNKINKEIINKYISQIILYIIQIVNNFNSNELLYVFKILNQIYLFISFNLFKFKIDDFINLFKPKINKIYVKLNYVVEGTGENCTNHNCTRIQYEPNVEGCNDMETKAINILTKKQSKIAINGIPRQNCWIMANKEPEIPRTNIRPDILTFFITINNKPCKALIDSGAQISSMTKSGLEYFNLPSKKLEKNKYFSIGIGGRTPITEITEANVICHDLKFPKHPFKIIDNSNPDYFVTLGSDWLKENKTSVDPFNLSIGCQIDKDSYWELFCNTHSRVCRRVLRNIDVYSYTTLTPKENMETISNFNIVLPNVEITEYKNCLCQNQVVDQLNSFIYFSSNFENLDNLENLNNEENKNNLKNEINNIQNNIIIKSNMTNIYSQNFSVIKGYNNNYFKLPRGTKIGTVSTPYCKENDKNYPVRLNNKLNEKDVEFKDSLTINNTETVNISTFSSVDIDYVHELNYLKNIDFIYNKKHHDEINVQYDLLGPPPEEETKQDDPELPKLSAWTKETLNDKLQIFSKNYKHKAKLQDLLYNYKEVFSQTDFSKEASLEPLTVELTDQVPIFIPQYRFAPQIEDAVQAKVNELIEQKQVVPSKSRYNFPILPIKKRSGANTVDNIRIVLDLRLLNKKSIKFEYPIPDINLMLQKLGGFKLYTSLDFTNGFWQLPLDKESQKYMAFSTATGRYQLTRAPQGFINTAAAFQSSVNYVFGDLLFPKEIPVTTIINGKPVTKNITKTRVFSYIDDVVILGENEEVMEYMLELVLQKLKEYELKLKISKCHFSNIKLDFVGHEISELGIRKQSKYVDKVLKVPRPETIKDLLKFMGMANWVSKFCKDFSKIARPLSALQKTDKKSMKLKIEWDDEKIKSFEGIKDLIRQDIILAYPKPESECGELQLFCDSSDYCIGSCLCQYQPVKNDKGEEEMVLRTIANYSCVLNKHACKYNIREKELTSIRLSLEHFKPYLMGRQFNIFSDHKSLIYLNTMKLINTRLFRTAQELACFDYKICYLPGKDNFYADILSRLPYDEIIKKTSENYSDKLPDNCMAINIPGGGDSLIICLSKILFNFKKLDKKIDICEEYSDKYVNSLREKLHKNILGNPNKYGINLTADNRKQWNAYGNPGENVPDQFIQCFVNMYKCEIELYFSDTSPIIFKCDDFKKLIPNRIGRLQIKGGTHFNLVKLINNDEYDKGTHVMFYKQYDSVKNDTNKKIISIKKTENNNIIIKHSNMETIIDKLDRKFSNKFEEIHNSYPLQSYKCLKNNISETVNCENLINTSDDYVCNHKNYNHSMSHSMFRFNEGDKFCTLFDTCSSINLMSESLADFLFSKNLLQKDNQKIMNIICSGGKEIKVVMKFVYAEPYLGYEWSFRRVRFGVVKDELLPCCSIMGFEFMSRNRIILNFLNMSVDMSGEQLVRLGIYNANPTNIFQPNYNNSEYIFRDEIEEYESKIEKLPIEIVSTYKKYFTKDLLNLKVKQLIKKYNSETAPAYIKELINKSKEDTSEHCITVANSHLGYTKPILKFVDKNANVNEQINSINDNKKILNTFQVNYRDTEEYKKMPYSLKLYCAISHEKMMNLYNKYLEELKKANPNTSNNPPTQILEPIDHVRIHPKLNFILLNKLEYIDKPTNVNLMIKKLNKDKNNNRININFETFENKYKLKPDYIKLTNNRNIYCSNEIIPEVNVEESNLEIIKSSLFNASKRTANDRKSLIDNTIRNNQISYKERCQLIKDSLNLEKLKLHDEILRLCGSEKQIADLQSNDFKINKLKNAVQYYKDQKWTGLKEFHSAKRNFFIIRDMLIWYRAHDNKILPVIPKNYLIDLIINTHINMHEGSEKTHAYIKKHFYHPKIYYYTNEITSCCYLCQIAKPQTGCNPPKLDNLEATADFTFDRCMADLTWLPNCKGYVGIFNIIDVASRKCFSAPIKNKTTKSIIEVFKEIFIPQFNGKTIKILRADNGTEFSSNEFRKFCESIGTKLTFSNPYNSKGGAKVERVHQSIQQSLRMKLLTERKIDWISEHRNVVESYNNSPHSKLNNYSPNNMFLKLLHDYENKIPITVKKAKDIISNQPGFPYFKVNDWVLKTVHNIGRRTEYKLQPIFEGPYRIIEEYERKKSYIIQSIKGNKKRACYDQIKHLKFPPDWLIKIPAFQLNMWDDIPKFYKEEDNLEYNQHYYRYNNDYNQEDNSARKYVKQKYHNDYSFSPVESIKSKEEFVILRTGYKMPKPKPNDSAMNALIWDTAHRPQYDNDYYNDTTDDELPNVLPSVNYKNNNNMGYNDIKSPLENKTVKLMTPLKVSLIKESPQPIYNVISTNLESTGVESANFESLTLNNSGIDNILVDPKLQNENYSVNSKAKSKMCQAFVKLTDKEISKLNTKINIPIIHNNENDCDIDNINCSRRIRERETGTKRKVSKFDLPAAPSTHRMVTRSKKE</sequence>
<keyword evidence="8" id="KW-0175">Coiled coil</keyword>
<dbReference type="InterPro" id="IPR000477">
    <property type="entry name" value="RT_dom"/>
</dbReference>
<feature type="compositionally biased region" description="Low complexity" evidence="9">
    <location>
        <begin position="155"/>
        <end position="181"/>
    </location>
</feature>
<accession>A0A818PP41</accession>
<keyword evidence="4" id="KW-0540">Nuclease</keyword>
<dbReference type="FunFam" id="3.30.70.270:FF:000020">
    <property type="entry name" value="Transposon Tf2-6 polyprotein-like Protein"/>
    <property type="match status" value="1"/>
</dbReference>
<feature type="domain" description="Reverse transcriptase" evidence="12">
    <location>
        <begin position="1327"/>
        <end position="1532"/>
    </location>
</feature>
<evidence type="ECO:0000259" key="13">
    <source>
        <dbReference type="PROSITE" id="PS50994"/>
    </source>
</evidence>
<dbReference type="Pfam" id="PF17917">
    <property type="entry name" value="RT_RNaseH"/>
    <property type="match status" value="1"/>
</dbReference>
<evidence type="ECO:0000256" key="6">
    <source>
        <dbReference type="ARBA" id="ARBA00022801"/>
    </source>
</evidence>
<dbReference type="InterPro" id="IPR012337">
    <property type="entry name" value="RNaseH-like_sf"/>
</dbReference>
<dbReference type="Gene3D" id="3.30.420.10">
    <property type="entry name" value="Ribonuclease H-like superfamily/Ribonuclease H"/>
    <property type="match status" value="1"/>
</dbReference>
<keyword evidence="10" id="KW-0732">Signal</keyword>
<proteinExistence type="predicted"/>
<gene>
    <name evidence="14" type="ORF">KIK155_LOCUS22104</name>
</gene>
<evidence type="ECO:0000256" key="4">
    <source>
        <dbReference type="ARBA" id="ARBA00022722"/>
    </source>
</evidence>
<dbReference type="InterPro" id="IPR041373">
    <property type="entry name" value="RT_RNaseH"/>
</dbReference>
<dbReference type="PROSITE" id="PS50175">
    <property type="entry name" value="ASP_PROT_RETROV"/>
    <property type="match status" value="1"/>
</dbReference>
<feature type="compositionally biased region" description="Low complexity" evidence="9">
    <location>
        <begin position="117"/>
        <end position="148"/>
    </location>
</feature>
<evidence type="ECO:0000256" key="7">
    <source>
        <dbReference type="ARBA" id="ARBA00022918"/>
    </source>
</evidence>
<feature type="coiled-coil region" evidence="8">
    <location>
        <begin position="1084"/>
        <end position="1116"/>
    </location>
</feature>
<evidence type="ECO:0000256" key="2">
    <source>
        <dbReference type="ARBA" id="ARBA00022679"/>
    </source>
</evidence>
<evidence type="ECO:0000313" key="15">
    <source>
        <dbReference type="Proteomes" id="UP000663865"/>
    </source>
</evidence>
<dbReference type="GO" id="GO:0003676">
    <property type="term" value="F:nucleic acid binding"/>
    <property type="evidence" value="ECO:0007669"/>
    <property type="project" value="InterPro"/>
</dbReference>
<protein>
    <recommendedName>
        <fullName evidence="1">RNA-directed DNA polymerase</fullName>
        <ecNumber evidence="1">2.7.7.49</ecNumber>
    </recommendedName>
</protein>
<feature type="compositionally biased region" description="Polar residues" evidence="9">
    <location>
        <begin position="209"/>
        <end position="219"/>
    </location>
</feature>
<dbReference type="GO" id="GO:0004519">
    <property type="term" value="F:endonuclease activity"/>
    <property type="evidence" value="ECO:0007669"/>
    <property type="project" value="UniProtKB-KW"/>
</dbReference>
<dbReference type="EC" id="2.7.7.49" evidence="1"/>
<organism evidence="14 15">
    <name type="scientific">Rotaria socialis</name>
    <dbReference type="NCBI Taxonomy" id="392032"/>
    <lineage>
        <taxon>Eukaryota</taxon>
        <taxon>Metazoa</taxon>
        <taxon>Spiralia</taxon>
        <taxon>Gnathifera</taxon>
        <taxon>Rotifera</taxon>
        <taxon>Eurotatoria</taxon>
        <taxon>Bdelloidea</taxon>
        <taxon>Philodinida</taxon>
        <taxon>Philodinidae</taxon>
        <taxon>Rotaria</taxon>
    </lineage>
</organism>
<comment type="caution">
    <text evidence="14">The sequence shown here is derived from an EMBL/GenBank/DDBJ whole genome shotgun (WGS) entry which is preliminary data.</text>
</comment>
<dbReference type="InterPro" id="IPR043128">
    <property type="entry name" value="Rev_trsase/Diguanyl_cyclase"/>
</dbReference>
<feature type="region of interest" description="Disordered" evidence="9">
    <location>
        <begin position="3136"/>
        <end position="3163"/>
    </location>
</feature>
<feature type="signal peptide" evidence="10">
    <location>
        <begin position="1"/>
        <end position="23"/>
    </location>
</feature>
<feature type="compositionally biased region" description="Low complexity" evidence="9">
    <location>
        <begin position="59"/>
        <end position="94"/>
    </location>
</feature>
<keyword evidence="2" id="KW-0808">Transferase</keyword>
<dbReference type="GO" id="GO:0003964">
    <property type="term" value="F:RNA-directed DNA polymerase activity"/>
    <property type="evidence" value="ECO:0007669"/>
    <property type="project" value="UniProtKB-KW"/>
</dbReference>
<keyword evidence="7" id="KW-0695">RNA-directed DNA polymerase</keyword>
<evidence type="ECO:0000313" key="14">
    <source>
        <dbReference type="EMBL" id="CAF3624795.1"/>
    </source>
</evidence>
<feature type="compositionally biased region" description="Polar residues" evidence="9">
    <location>
        <begin position="95"/>
        <end position="116"/>
    </location>
</feature>
<evidence type="ECO:0000256" key="1">
    <source>
        <dbReference type="ARBA" id="ARBA00012493"/>
    </source>
</evidence>
<dbReference type="Pfam" id="PF17921">
    <property type="entry name" value="Integrase_H2C2"/>
    <property type="match status" value="1"/>
</dbReference>
<feature type="domain" description="Integrase catalytic" evidence="13">
    <location>
        <begin position="2606"/>
        <end position="2780"/>
    </location>
</feature>
<dbReference type="SUPFAM" id="SSF53098">
    <property type="entry name" value="Ribonuclease H-like"/>
    <property type="match status" value="1"/>
</dbReference>
<dbReference type="InterPro" id="IPR050951">
    <property type="entry name" value="Retrovirus_Pol_polyprotein"/>
</dbReference>
<evidence type="ECO:0000256" key="5">
    <source>
        <dbReference type="ARBA" id="ARBA00022759"/>
    </source>
</evidence>
<feature type="compositionally biased region" description="Basic and acidic residues" evidence="9">
    <location>
        <begin position="182"/>
        <end position="203"/>
    </location>
</feature>
<dbReference type="CDD" id="cd01647">
    <property type="entry name" value="RT_LTR"/>
    <property type="match status" value="1"/>
</dbReference>
<evidence type="ECO:0000259" key="12">
    <source>
        <dbReference type="PROSITE" id="PS50878"/>
    </source>
</evidence>
<dbReference type="Pfam" id="PF00078">
    <property type="entry name" value="RVT_1"/>
    <property type="match status" value="1"/>
</dbReference>
<dbReference type="InterPro" id="IPR001969">
    <property type="entry name" value="Aspartic_peptidase_AS"/>
</dbReference>
<dbReference type="GO" id="GO:0006508">
    <property type="term" value="P:proteolysis"/>
    <property type="evidence" value="ECO:0007669"/>
    <property type="project" value="InterPro"/>
</dbReference>
<keyword evidence="3" id="KW-0548">Nucleotidyltransferase</keyword>
<dbReference type="PROSITE" id="PS50994">
    <property type="entry name" value="INTEGRASE"/>
    <property type="match status" value="1"/>
</dbReference>
<evidence type="ECO:0000256" key="10">
    <source>
        <dbReference type="SAM" id="SignalP"/>
    </source>
</evidence>